<evidence type="ECO:0000313" key="3">
    <source>
        <dbReference type="Proteomes" id="UP001172673"/>
    </source>
</evidence>
<reference evidence="2" key="1">
    <citation type="submission" date="2022-10" db="EMBL/GenBank/DDBJ databases">
        <title>Culturing micro-colonial fungi from biological soil crusts in the Mojave desert and describing Neophaeococcomyces mojavensis, and introducing the new genera and species Taxawa tesnikishii.</title>
        <authorList>
            <person name="Kurbessoian T."/>
            <person name="Stajich J.E."/>
        </authorList>
    </citation>
    <scope>NUCLEOTIDE SEQUENCE</scope>
    <source>
        <strain evidence="2">TK_41</strain>
    </source>
</reference>
<feature type="compositionally biased region" description="Basic and acidic residues" evidence="1">
    <location>
        <begin position="18"/>
        <end position="30"/>
    </location>
</feature>
<gene>
    <name evidence="2" type="ORF">H2200_003530</name>
</gene>
<name>A0AA38XHI5_9EURO</name>
<sequence>MQGFIPCVVGDLDEDPDLEQREEQSPGGTWKREKAAFELSNLLYSPAITIIINAPVEALAEESPVLIPAQHLSLATLAVCGLHQTPTEDALRTFEIYFYGKNGQFWLSGRKPTSVEELHKKVFIWLGKYATGVGTHWGWSGGAPSAQVAKKRDELDEEIIRAVSDTAVYRDRKSVEEAAIYTHLRGFVVEMEAELANGDQLAALSRFQALAQQMSMAAYRVRRTPIFEQSFSAEYVDRLNQLYAYAGYQILALNDPVSFGWNAIDFHKWCIDRVAAIGRAELWDWRADLLFLEHSVSLMMTNSFPPSFWMQGLFMLSIRAVPDDVHDAKERQQHGMSVIQTRFEHLPIYWDLFSAEANVDREYSEEERECLLKAIEYLRKELSLKYGSVAQLKDQPWDKNV</sequence>
<dbReference type="EMBL" id="JAPDRK010000004">
    <property type="protein sequence ID" value="KAJ9613588.1"/>
    <property type="molecule type" value="Genomic_DNA"/>
</dbReference>
<evidence type="ECO:0000256" key="1">
    <source>
        <dbReference type="SAM" id="MobiDB-lite"/>
    </source>
</evidence>
<keyword evidence="3" id="KW-1185">Reference proteome</keyword>
<feature type="region of interest" description="Disordered" evidence="1">
    <location>
        <begin position="10"/>
        <end position="30"/>
    </location>
</feature>
<proteinExistence type="predicted"/>
<dbReference type="Proteomes" id="UP001172673">
    <property type="component" value="Unassembled WGS sequence"/>
</dbReference>
<evidence type="ECO:0000313" key="2">
    <source>
        <dbReference type="EMBL" id="KAJ9613588.1"/>
    </source>
</evidence>
<organism evidence="2 3">
    <name type="scientific">Cladophialophora chaetospira</name>
    <dbReference type="NCBI Taxonomy" id="386627"/>
    <lineage>
        <taxon>Eukaryota</taxon>
        <taxon>Fungi</taxon>
        <taxon>Dikarya</taxon>
        <taxon>Ascomycota</taxon>
        <taxon>Pezizomycotina</taxon>
        <taxon>Eurotiomycetes</taxon>
        <taxon>Chaetothyriomycetidae</taxon>
        <taxon>Chaetothyriales</taxon>
        <taxon>Herpotrichiellaceae</taxon>
        <taxon>Cladophialophora</taxon>
    </lineage>
</organism>
<protein>
    <submittedName>
        <fullName evidence="2">Uncharacterized protein</fullName>
    </submittedName>
</protein>
<dbReference type="AlphaFoldDB" id="A0AA38XHI5"/>
<accession>A0AA38XHI5</accession>
<comment type="caution">
    <text evidence="2">The sequence shown here is derived from an EMBL/GenBank/DDBJ whole genome shotgun (WGS) entry which is preliminary data.</text>
</comment>